<protein>
    <recommendedName>
        <fullName evidence="7">Cell division protein FtsB</fullName>
    </recommendedName>
</protein>
<dbReference type="NCBIfam" id="NF002058">
    <property type="entry name" value="PRK00888.1"/>
    <property type="match status" value="1"/>
</dbReference>
<dbReference type="Pfam" id="PF04977">
    <property type="entry name" value="DivIC"/>
    <property type="match status" value="1"/>
</dbReference>
<reference evidence="8 9" key="1">
    <citation type="submission" date="2018-04" db="EMBL/GenBank/DDBJ databases">
        <title>Genomic Encyclopedia of Type Strains, Phase IV (KMG-IV): sequencing the most valuable type-strain genomes for metagenomic binning, comparative biology and taxonomic classification.</title>
        <authorList>
            <person name="Goeker M."/>
        </authorList>
    </citation>
    <scope>NUCLEOTIDE SEQUENCE [LARGE SCALE GENOMIC DNA]</scope>
    <source>
        <strain evidence="8 9">DSM 28688</strain>
    </source>
</reference>
<feature type="topological domain" description="Cytoplasmic" evidence="7">
    <location>
        <begin position="1"/>
        <end position="3"/>
    </location>
</feature>
<dbReference type="HAMAP" id="MF_00599">
    <property type="entry name" value="FtsB"/>
    <property type="match status" value="1"/>
</dbReference>
<comment type="similarity">
    <text evidence="7">Belongs to the FtsB family.</text>
</comment>
<dbReference type="GO" id="GO:0030428">
    <property type="term" value="C:cell septum"/>
    <property type="evidence" value="ECO:0007669"/>
    <property type="project" value="TreeGrafter"/>
</dbReference>
<evidence type="ECO:0000256" key="4">
    <source>
        <dbReference type="ARBA" id="ARBA00022989"/>
    </source>
</evidence>
<comment type="caution">
    <text evidence="8">The sequence shown here is derived from an EMBL/GenBank/DDBJ whole genome shotgun (WGS) entry which is preliminary data.</text>
</comment>
<feature type="topological domain" description="Periplasmic" evidence="7">
    <location>
        <begin position="22"/>
        <end position="90"/>
    </location>
</feature>
<dbReference type="AlphaFoldDB" id="A0A2U1CT55"/>
<proteinExistence type="inferred from homology"/>
<name>A0A2U1CT55_9GAMM</name>
<evidence type="ECO:0000313" key="8">
    <source>
        <dbReference type="EMBL" id="PVY69621.1"/>
    </source>
</evidence>
<dbReference type="InterPro" id="IPR023081">
    <property type="entry name" value="Cell_div_FtsB"/>
</dbReference>
<organism evidence="8 9">
    <name type="scientific">Tamilnaduibacter salinus</name>
    <dbReference type="NCBI Taxonomy" id="1484056"/>
    <lineage>
        <taxon>Bacteria</taxon>
        <taxon>Pseudomonadati</taxon>
        <taxon>Pseudomonadota</taxon>
        <taxon>Gammaproteobacteria</taxon>
        <taxon>Pseudomonadales</taxon>
        <taxon>Marinobacteraceae</taxon>
        <taxon>Tamilnaduibacter</taxon>
    </lineage>
</organism>
<dbReference type="PANTHER" id="PTHR37485">
    <property type="entry name" value="CELL DIVISION PROTEIN FTSB"/>
    <property type="match status" value="1"/>
</dbReference>
<evidence type="ECO:0000256" key="1">
    <source>
        <dbReference type="ARBA" id="ARBA00022475"/>
    </source>
</evidence>
<sequence>MKVLWAVMAVLIVLLQVRLWVGEGSYAHAWQLQDKIDDQKAENRQLAHRNEQLYAEVRNLRHGDGAIEGRARTELGLIREDETFFLVVEP</sequence>
<dbReference type="EMBL" id="QEKQ01000012">
    <property type="protein sequence ID" value="PVY69621.1"/>
    <property type="molecule type" value="Genomic_DNA"/>
</dbReference>
<dbReference type="GO" id="GO:0005886">
    <property type="term" value="C:plasma membrane"/>
    <property type="evidence" value="ECO:0007669"/>
    <property type="project" value="UniProtKB-SubCell"/>
</dbReference>
<dbReference type="GO" id="GO:0032153">
    <property type="term" value="C:cell division site"/>
    <property type="evidence" value="ECO:0007669"/>
    <property type="project" value="UniProtKB-UniRule"/>
</dbReference>
<keyword evidence="5 7" id="KW-0472">Membrane</keyword>
<evidence type="ECO:0000256" key="7">
    <source>
        <dbReference type="HAMAP-Rule" id="MF_00599"/>
    </source>
</evidence>
<evidence type="ECO:0000256" key="2">
    <source>
        <dbReference type="ARBA" id="ARBA00022618"/>
    </source>
</evidence>
<comment type="subcellular location">
    <subcellularLocation>
        <location evidence="7">Cell inner membrane</location>
        <topology evidence="7">Single-pass type II membrane protein</topology>
    </subcellularLocation>
    <text evidence="7">Localizes to the division septum.</text>
</comment>
<dbReference type="OrthoDB" id="7061211at2"/>
<keyword evidence="7" id="KW-0175">Coiled coil</keyword>
<evidence type="ECO:0000256" key="5">
    <source>
        <dbReference type="ARBA" id="ARBA00023136"/>
    </source>
</evidence>
<keyword evidence="6 7" id="KW-0131">Cell cycle</keyword>
<evidence type="ECO:0000256" key="3">
    <source>
        <dbReference type="ARBA" id="ARBA00022692"/>
    </source>
</evidence>
<comment type="function">
    <text evidence="7">Essential cell division protein. May link together the upstream cell division proteins, which are predominantly cytoplasmic, with the downstream cell division proteins, which are predominantly periplasmic.</text>
</comment>
<feature type="coiled-coil region" evidence="7">
    <location>
        <begin position="29"/>
        <end position="56"/>
    </location>
</feature>
<dbReference type="Proteomes" id="UP000245887">
    <property type="component" value="Unassembled WGS sequence"/>
</dbReference>
<keyword evidence="3 7" id="KW-0812">Transmembrane</keyword>
<evidence type="ECO:0000313" key="9">
    <source>
        <dbReference type="Proteomes" id="UP000245887"/>
    </source>
</evidence>
<keyword evidence="2 7" id="KW-0132">Cell division</keyword>
<keyword evidence="7" id="KW-0997">Cell inner membrane</keyword>
<keyword evidence="4 7" id="KW-1133">Transmembrane helix</keyword>
<dbReference type="GO" id="GO:0043093">
    <property type="term" value="P:FtsZ-dependent cytokinesis"/>
    <property type="evidence" value="ECO:0007669"/>
    <property type="project" value="UniProtKB-UniRule"/>
</dbReference>
<dbReference type="PANTHER" id="PTHR37485:SF1">
    <property type="entry name" value="CELL DIVISION PROTEIN FTSB"/>
    <property type="match status" value="1"/>
</dbReference>
<keyword evidence="1 7" id="KW-1003">Cell membrane</keyword>
<dbReference type="RefSeq" id="WP_116919892.1">
    <property type="nucleotide sequence ID" value="NZ_QEKQ01000012.1"/>
</dbReference>
<gene>
    <name evidence="7" type="primary">ftsB</name>
    <name evidence="8" type="ORF">C8D92_11223</name>
</gene>
<accession>A0A2U1CT55</accession>
<dbReference type="InterPro" id="IPR007060">
    <property type="entry name" value="FtsL/DivIC"/>
</dbReference>
<comment type="subunit">
    <text evidence="7">Part of a complex composed of FtsB, FtsL and FtsQ.</text>
</comment>
<evidence type="ECO:0000256" key="6">
    <source>
        <dbReference type="ARBA" id="ARBA00023306"/>
    </source>
</evidence>